<dbReference type="Proteomes" id="UP001175000">
    <property type="component" value="Unassembled WGS sequence"/>
</dbReference>
<evidence type="ECO:0000313" key="2">
    <source>
        <dbReference type="EMBL" id="KAK0623834.1"/>
    </source>
</evidence>
<accession>A0AA39WY80</accession>
<dbReference type="EMBL" id="JAULSU010000003">
    <property type="protein sequence ID" value="KAK0623834.1"/>
    <property type="molecule type" value="Genomic_DNA"/>
</dbReference>
<sequence length="582" mass="63422">MVYLVDGSTFGIGLESPEHSDLIIRAPRLQQTHMTALISVSLVCIRLLLNAWATISAWRVAFILLETSGMTLRQLCWTVSFGIPLSPFDSKGGTADKTKTIRRPGEKKAGRREKRISFATAWAMSSICAILLPSQVAAPIASGSVSWIPKTISSPSLQPLRNVPVPGPGYHWDWYQMYPAVRSTLVLRSAAYATMIAAQMNSAEHVLGGGSAKVPAWRSVPSAEGLPLKSTVDNITIPYFTIHGWEWIQDVSLLPDPLLAAVVGQGMLNMTNEENPLQDPIEGNAALLRTEPWRQSTKLEDGHYRYPSPRTLAAETMYLAVLVQRIPGDTCRPTSDTFGELVPHLVQHAKSSFLGIPHSNNHTDCYIFASFSITAGSQTCSRCSVSHPSTVVSTTAARPPGFQPDPDPLITETLAMLPEVMHAITTMSVTSSSQLGKLPQWTQRLLQQAYFATWTEMSIYFADPPDFDSDVPEPLSSGTTVPIQVVLASINRDRMWLWLGLNVLVTVSGVLLLAWQTGGCEAKVVIDPVLVAVMLDSQRLLDGDDTGLCNASRLADADEELGVLRLRRIGGGKGGHFALDRE</sequence>
<keyword evidence="3" id="KW-1185">Reference proteome</keyword>
<gene>
    <name evidence="2" type="ORF">B0T14DRAFT_565153</name>
</gene>
<organism evidence="2 3">
    <name type="scientific">Immersiella caudata</name>
    <dbReference type="NCBI Taxonomy" id="314043"/>
    <lineage>
        <taxon>Eukaryota</taxon>
        <taxon>Fungi</taxon>
        <taxon>Dikarya</taxon>
        <taxon>Ascomycota</taxon>
        <taxon>Pezizomycotina</taxon>
        <taxon>Sordariomycetes</taxon>
        <taxon>Sordariomycetidae</taxon>
        <taxon>Sordariales</taxon>
        <taxon>Lasiosphaeriaceae</taxon>
        <taxon>Immersiella</taxon>
    </lineage>
</organism>
<dbReference type="AlphaFoldDB" id="A0AA39WY80"/>
<feature type="transmembrane region" description="Helical" evidence="1">
    <location>
        <begin position="495"/>
        <end position="515"/>
    </location>
</feature>
<keyword evidence="1" id="KW-0472">Membrane</keyword>
<evidence type="ECO:0000313" key="3">
    <source>
        <dbReference type="Proteomes" id="UP001175000"/>
    </source>
</evidence>
<keyword evidence="1" id="KW-1133">Transmembrane helix</keyword>
<protein>
    <submittedName>
        <fullName evidence="2">Uncharacterized protein</fullName>
    </submittedName>
</protein>
<evidence type="ECO:0000256" key="1">
    <source>
        <dbReference type="SAM" id="Phobius"/>
    </source>
</evidence>
<keyword evidence="1" id="KW-0812">Transmembrane</keyword>
<proteinExistence type="predicted"/>
<comment type="caution">
    <text evidence="2">The sequence shown here is derived from an EMBL/GenBank/DDBJ whole genome shotgun (WGS) entry which is preliminary data.</text>
</comment>
<name>A0AA39WY80_9PEZI</name>
<reference evidence="2" key="1">
    <citation type="submission" date="2023-06" db="EMBL/GenBank/DDBJ databases">
        <title>Genome-scale phylogeny and comparative genomics of the fungal order Sordariales.</title>
        <authorList>
            <consortium name="Lawrence Berkeley National Laboratory"/>
            <person name="Hensen N."/>
            <person name="Bonometti L."/>
            <person name="Westerberg I."/>
            <person name="Brannstrom I.O."/>
            <person name="Guillou S."/>
            <person name="Cros-Aarteil S."/>
            <person name="Calhoun S."/>
            <person name="Haridas S."/>
            <person name="Kuo A."/>
            <person name="Mondo S."/>
            <person name="Pangilinan J."/>
            <person name="Riley R."/>
            <person name="Labutti K."/>
            <person name="Andreopoulos B."/>
            <person name="Lipzen A."/>
            <person name="Chen C."/>
            <person name="Yanf M."/>
            <person name="Daum C."/>
            <person name="Ng V."/>
            <person name="Clum A."/>
            <person name="Steindorff A."/>
            <person name="Ohm R."/>
            <person name="Martin F."/>
            <person name="Silar P."/>
            <person name="Natvig D."/>
            <person name="Lalanne C."/>
            <person name="Gautier V."/>
            <person name="Ament-Velasquez S.L."/>
            <person name="Kruys A."/>
            <person name="Hutchinson M.I."/>
            <person name="Powell A.J."/>
            <person name="Barry K."/>
            <person name="Miller A.N."/>
            <person name="Grigoriev I.V."/>
            <person name="Debuchy R."/>
            <person name="Gladieux P."/>
            <person name="Thoren M.H."/>
            <person name="Johannesson H."/>
        </authorList>
    </citation>
    <scope>NUCLEOTIDE SEQUENCE</scope>
    <source>
        <strain evidence="2">CBS 606.72</strain>
    </source>
</reference>